<evidence type="ECO:0000256" key="3">
    <source>
        <dbReference type="PROSITE-ProRule" id="PRU00339"/>
    </source>
</evidence>
<dbReference type="SMART" id="SM00028">
    <property type="entry name" value="TPR"/>
    <property type="match status" value="3"/>
</dbReference>
<dbReference type="InterPro" id="IPR019734">
    <property type="entry name" value="TPR_rpt"/>
</dbReference>
<evidence type="ECO:0000313" key="5">
    <source>
        <dbReference type="Proteomes" id="UP001265259"/>
    </source>
</evidence>
<feature type="repeat" description="TPR" evidence="3">
    <location>
        <begin position="84"/>
        <end position="117"/>
    </location>
</feature>
<accession>A0ABU3DED1</accession>
<dbReference type="PROSITE" id="PS50005">
    <property type="entry name" value="TPR"/>
    <property type="match status" value="1"/>
</dbReference>
<dbReference type="RefSeq" id="WP_311689666.1">
    <property type="nucleotide sequence ID" value="NZ_JAVRHL010000001.1"/>
</dbReference>
<keyword evidence="5" id="KW-1185">Reference proteome</keyword>
<sequence length="170" mass="18825">MAFFSAALAQGTGADVEGMLERLADPETRGWEQIEADIMREWSKSGSPAMDLLLQRGNEALAENDTELAIDHFTALVDHAPDFSQGWNARATAYYQAGLYGPAMSDIARALELNPRHFGALAGLAIILDELDERELALQAYRRVEEVNPHREELGRAIERLEQETGGRTL</sequence>
<dbReference type="Gene3D" id="1.25.40.10">
    <property type="entry name" value="Tetratricopeptide repeat domain"/>
    <property type="match status" value="1"/>
</dbReference>
<gene>
    <name evidence="4" type="ORF">RM543_04390</name>
</gene>
<dbReference type="EMBL" id="JAVRHL010000001">
    <property type="protein sequence ID" value="MDT0681914.1"/>
    <property type="molecule type" value="Genomic_DNA"/>
</dbReference>
<dbReference type="Pfam" id="PF13181">
    <property type="entry name" value="TPR_8"/>
    <property type="match status" value="1"/>
</dbReference>
<dbReference type="PANTHER" id="PTHR45831:SF2">
    <property type="entry name" value="LD24721P"/>
    <property type="match status" value="1"/>
</dbReference>
<evidence type="ECO:0000313" key="4">
    <source>
        <dbReference type="EMBL" id="MDT0681914.1"/>
    </source>
</evidence>
<protein>
    <submittedName>
        <fullName evidence="4">Tetratricopeptide repeat protein</fullName>
    </submittedName>
</protein>
<reference evidence="4 5" key="1">
    <citation type="submission" date="2023-09" db="EMBL/GenBank/DDBJ databases">
        <authorList>
            <person name="Rey-Velasco X."/>
        </authorList>
    </citation>
    <scope>NUCLEOTIDE SEQUENCE [LARGE SCALE GENOMIC DNA]</scope>
    <source>
        <strain evidence="4 5">F158</strain>
    </source>
</reference>
<evidence type="ECO:0000256" key="2">
    <source>
        <dbReference type="ARBA" id="ARBA00022803"/>
    </source>
</evidence>
<dbReference type="SUPFAM" id="SSF48452">
    <property type="entry name" value="TPR-like"/>
    <property type="match status" value="1"/>
</dbReference>
<dbReference type="PANTHER" id="PTHR45831">
    <property type="entry name" value="LD24721P"/>
    <property type="match status" value="1"/>
</dbReference>
<keyword evidence="2 3" id="KW-0802">TPR repeat</keyword>
<comment type="caution">
    <text evidence="4">The sequence shown here is derived from an EMBL/GenBank/DDBJ whole genome shotgun (WGS) entry which is preliminary data.</text>
</comment>
<name>A0ABU3DED1_9RHOB</name>
<organism evidence="4 5">
    <name type="scientific">Tropicimonas omnivorans</name>
    <dbReference type="NCBI Taxonomy" id="3075590"/>
    <lineage>
        <taxon>Bacteria</taxon>
        <taxon>Pseudomonadati</taxon>
        <taxon>Pseudomonadota</taxon>
        <taxon>Alphaproteobacteria</taxon>
        <taxon>Rhodobacterales</taxon>
        <taxon>Roseobacteraceae</taxon>
        <taxon>Tropicimonas</taxon>
    </lineage>
</organism>
<dbReference type="InterPro" id="IPR047150">
    <property type="entry name" value="SGT"/>
</dbReference>
<keyword evidence="1" id="KW-0677">Repeat</keyword>
<dbReference type="InterPro" id="IPR011990">
    <property type="entry name" value="TPR-like_helical_dom_sf"/>
</dbReference>
<evidence type="ECO:0000256" key="1">
    <source>
        <dbReference type="ARBA" id="ARBA00022737"/>
    </source>
</evidence>
<proteinExistence type="predicted"/>
<dbReference type="Proteomes" id="UP001265259">
    <property type="component" value="Unassembled WGS sequence"/>
</dbReference>